<dbReference type="PIRSF" id="PIRSF016184">
    <property type="entry name" value="PhzC_PhzF"/>
    <property type="match status" value="1"/>
</dbReference>
<sequence length="246" mass="26161">MAIDVAVMRVFTDPDGNFGNPLGVVSVSPADPASQLAPPDRQRLAAQLGYSETTFVDLPGAGSTTAHARIYTPRTEIPFAGHPTVGAAWWLRENGWPVKTLQVPAGIVQVSHAAGATGEFTAITARSEWAPEFAIHEFDSADDVLAADPADFPADTAHYLWAWLDREAGSLRARMFAANLGVPEDEATGSAAMRITDYLSRGLRIIQGNGSVIETTWNPEGWVGVAGRVVADGVRRIELSAGATPR</sequence>
<evidence type="ECO:0000313" key="2">
    <source>
        <dbReference type="EMBL" id="MCV7381518.1"/>
    </source>
</evidence>
<dbReference type="EMBL" id="JACKVH010000020">
    <property type="protein sequence ID" value="MCV7381518.1"/>
    <property type="molecule type" value="Genomic_DNA"/>
</dbReference>
<reference evidence="3 4" key="1">
    <citation type="submission" date="2017-02" db="EMBL/GenBank/DDBJ databases">
        <title>The new phylogeny of genus Mycobacterium.</title>
        <authorList>
            <person name="Tortoli E."/>
            <person name="Trovato A."/>
            <person name="Cirillo D.M."/>
        </authorList>
    </citation>
    <scope>NUCLEOTIDE SEQUENCE [LARGE SCALE GENOMIC DNA]</scope>
    <source>
        <strain evidence="3 4">DSM 45230</strain>
    </source>
</reference>
<evidence type="ECO:0000256" key="1">
    <source>
        <dbReference type="PIRSR" id="PIRSR016184-1"/>
    </source>
</evidence>
<dbReference type="SUPFAM" id="SSF54506">
    <property type="entry name" value="Diaminopimelate epimerase-like"/>
    <property type="match status" value="1"/>
</dbReference>
<dbReference type="GO" id="GO:0016853">
    <property type="term" value="F:isomerase activity"/>
    <property type="evidence" value="ECO:0007669"/>
    <property type="project" value="TreeGrafter"/>
</dbReference>
<dbReference type="PANTHER" id="PTHR13774:SF32">
    <property type="entry name" value="ANTISENSE-ENHANCING SEQUENCE 1"/>
    <property type="match status" value="1"/>
</dbReference>
<dbReference type="GO" id="GO:0005737">
    <property type="term" value="C:cytoplasm"/>
    <property type="evidence" value="ECO:0007669"/>
    <property type="project" value="TreeGrafter"/>
</dbReference>
<dbReference type="EMBL" id="MVHD01000031">
    <property type="protein sequence ID" value="OQZ89573.1"/>
    <property type="molecule type" value="Genomic_DNA"/>
</dbReference>
<evidence type="ECO:0000313" key="5">
    <source>
        <dbReference type="Proteomes" id="UP001141650"/>
    </source>
</evidence>
<name>A0AA42C114_9MYCO</name>
<reference evidence="2" key="2">
    <citation type="submission" date="2020-07" db="EMBL/GenBank/DDBJ databases">
        <authorList>
            <person name="Pettersson B.M.F."/>
            <person name="Behra P.R.K."/>
            <person name="Ramesh M."/>
            <person name="Das S."/>
            <person name="Dasgupta S."/>
            <person name="Kirsebom L.A."/>
        </authorList>
    </citation>
    <scope>NUCLEOTIDE SEQUENCE</scope>
    <source>
        <strain evidence="2">CCUG 55640</strain>
    </source>
</reference>
<feature type="active site" evidence="1">
    <location>
        <position position="52"/>
    </location>
</feature>
<organism evidence="2 5">
    <name type="scientific">Mycobacterium alsense</name>
    <dbReference type="NCBI Taxonomy" id="324058"/>
    <lineage>
        <taxon>Bacteria</taxon>
        <taxon>Bacillati</taxon>
        <taxon>Actinomycetota</taxon>
        <taxon>Actinomycetes</taxon>
        <taxon>Mycobacteriales</taxon>
        <taxon>Mycobacteriaceae</taxon>
        <taxon>Mycobacterium</taxon>
    </lineage>
</organism>
<dbReference type="Proteomes" id="UP000192319">
    <property type="component" value="Unassembled WGS sequence"/>
</dbReference>
<gene>
    <name evidence="3" type="ORF">BST11_17260</name>
    <name evidence="2" type="ORF">H7K38_23085</name>
</gene>
<proteinExistence type="predicted"/>
<evidence type="ECO:0000313" key="3">
    <source>
        <dbReference type="EMBL" id="OQZ89573.1"/>
    </source>
</evidence>
<protein>
    <submittedName>
        <fullName evidence="2">PhzF family phenazine biosynthesis protein</fullName>
    </submittedName>
</protein>
<dbReference type="RefSeq" id="WP_083139132.1">
    <property type="nucleotide sequence ID" value="NZ_JACKVH010000020.1"/>
</dbReference>
<keyword evidence="4" id="KW-1185">Reference proteome</keyword>
<comment type="caution">
    <text evidence="2">The sequence shown here is derived from an EMBL/GenBank/DDBJ whole genome shotgun (WGS) entry which is preliminary data.</text>
</comment>
<accession>A0AA42C114</accession>
<dbReference type="PANTHER" id="PTHR13774">
    <property type="entry name" value="PHENAZINE BIOSYNTHESIS PROTEIN"/>
    <property type="match status" value="1"/>
</dbReference>
<dbReference type="InterPro" id="IPR003719">
    <property type="entry name" value="Phenazine_PhzF-like"/>
</dbReference>
<dbReference type="Pfam" id="PF02567">
    <property type="entry name" value="PhzC-PhzF"/>
    <property type="match status" value="1"/>
</dbReference>
<reference evidence="2" key="3">
    <citation type="journal article" date="2022" name="BMC Genomics">
        <title>Comparative genome analysis of mycobacteria focusing on tRNA and non-coding RNA.</title>
        <authorList>
            <person name="Behra P.R.K."/>
            <person name="Pettersson B.M.F."/>
            <person name="Ramesh M."/>
            <person name="Das S."/>
            <person name="Dasgupta S."/>
            <person name="Kirsebom L.A."/>
        </authorList>
    </citation>
    <scope>NUCLEOTIDE SEQUENCE</scope>
    <source>
        <strain evidence="2">CCUG 55640</strain>
    </source>
</reference>
<dbReference type="AlphaFoldDB" id="A0AA42C114"/>
<evidence type="ECO:0000313" key="4">
    <source>
        <dbReference type="Proteomes" id="UP000192319"/>
    </source>
</evidence>
<dbReference type="Gene3D" id="3.10.310.10">
    <property type="entry name" value="Diaminopimelate Epimerase, Chain A, domain 1"/>
    <property type="match status" value="2"/>
</dbReference>
<dbReference type="Proteomes" id="UP001141650">
    <property type="component" value="Unassembled WGS sequence"/>
</dbReference>